<sequence length="184" mass="20618">MLANENDATRVRNLFRGSGVKLAWLGIVAKPNGHQIFLNGLDATAAHFAPDFMVGNGNLPTNYENAINNCTKKINVINCATWLSRAKCWINPIKALPTAIADYKEYQQFIRYQAYSNPDIAFDPICFKNVKATFFPDPQPVFDLQHPYMSNVMNMIFGSDTGFPDMWLAVPSKQVGVLCQRPLV</sequence>
<evidence type="ECO:0000313" key="2">
    <source>
        <dbReference type="WBParaSite" id="MBELARI_LOCUS15803"/>
    </source>
</evidence>
<proteinExistence type="predicted"/>
<reference evidence="2" key="1">
    <citation type="submission" date="2024-02" db="UniProtKB">
        <authorList>
            <consortium name="WormBaseParasite"/>
        </authorList>
    </citation>
    <scope>IDENTIFICATION</scope>
</reference>
<dbReference type="WBParaSite" id="MBELARI_LOCUS15803">
    <property type="protein sequence ID" value="MBELARI_LOCUS15803"/>
    <property type="gene ID" value="MBELARI_LOCUS15803"/>
</dbReference>
<organism evidence="1 2">
    <name type="scientific">Mesorhabditis belari</name>
    <dbReference type="NCBI Taxonomy" id="2138241"/>
    <lineage>
        <taxon>Eukaryota</taxon>
        <taxon>Metazoa</taxon>
        <taxon>Ecdysozoa</taxon>
        <taxon>Nematoda</taxon>
        <taxon>Chromadorea</taxon>
        <taxon>Rhabditida</taxon>
        <taxon>Rhabditina</taxon>
        <taxon>Rhabditomorpha</taxon>
        <taxon>Rhabditoidea</taxon>
        <taxon>Rhabditidae</taxon>
        <taxon>Mesorhabditinae</taxon>
        <taxon>Mesorhabditis</taxon>
    </lineage>
</organism>
<dbReference type="Proteomes" id="UP000887575">
    <property type="component" value="Unassembled WGS sequence"/>
</dbReference>
<keyword evidence="1" id="KW-1185">Reference proteome</keyword>
<accession>A0AAF3J4K5</accession>
<protein>
    <submittedName>
        <fullName evidence="2">Uncharacterized protein</fullName>
    </submittedName>
</protein>
<dbReference type="AlphaFoldDB" id="A0AAF3J4K5"/>
<evidence type="ECO:0000313" key="1">
    <source>
        <dbReference type="Proteomes" id="UP000887575"/>
    </source>
</evidence>
<name>A0AAF3J4K5_9BILA</name>